<name>A0AAV5GG33_9BASI</name>
<keyword evidence="2" id="KW-1185">Reference proteome</keyword>
<proteinExistence type="predicted"/>
<dbReference type="EMBL" id="BQKY01000002">
    <property type="protein sequence ID" value="GJN88042.1"/>
    <property type="molecule type" value="Genomic_DNA"/>
</dbReference>
<dbReference type="Proteomes" id="UP001342314">
    <property type="component" value="Unassembled WGS sequence"/>
</dbReference>
<sequence>MCRAHTHVFYGVPVRAWTLIDAATAWPRLKPVLPFFGLVELRLKHGSLRSDTPSAIERVPLEVWELVKEELVRVDIASTSLAATAFDGCTYDDECCEFCDNLKGTQKPDWKALHLSEMCDMCIEALCGFAENFCPRWSSLVESMVTAFGLSSASSSWLNSTDYVYAYPGSAFYLSASTVAALEADCGGDMGPDEWTVATPTFDVPRDAKARFLRLVRLLQLDPVSVTNLPPSPLAARRKERTPNRRRIEAIALSEVEPRWVVLAKCETTW</sequence>
<gene>
    <name evidence="1" type="ORF">Rhopal_000998-T1</name>
</gene>
<protein>
    <submittedName>
        <fullName evidence="1">Uncharacterized protein</fullName>
    </submittedName>
</protein>
<comment type="caution">
    <text evidence="1">The sequence shown here is derived from an EMBL/GenBank/DDBJ whole genome shotgun (WGS) entry which is preliminary data.</text>
</comment>
<organism evidence="1 2">
    <name type="scientific">Rhodotorula paludigena</name>
    <dbReference type="NCBI Taxonomy" id="86838"/>
    <lineage>
        <taxon>Eukaryota</taxon>
        <taxon>Fungi</taxon>
        <taxon>Dikarya</taxon>
        <taxon>Basidiomycota</taxon>
        <taxon>Pucciniomycotina</taxon>
        <taxon>Microbotryomycetes</taxon>
        <taxon>Sporidiobolales</taxon>
        <taxon>Sporidiobolaceae</taxon>
        <taxon>Rhodotorula</taxon>
    </lineage>
</organism>
<dbReference type="AlphaFoldDB" id="A0AAV5GG33"/>
<evidence type="ECO:0000313" key="2">
    <source>
        <dbReference type="Proteomes" id="UP001342314"/>
    </source>
</evidence>
<accession>A0AAV5GG33</accession>
<evidence type="ECO:0000313" key="1">
    <source>
        <dbReference type="EMBL" id="GJN88042.1"/>
    </source>
</evidence>
<reference evidence="1 2" key="1">
    <citation type="submission" date="2021-12" db="EMBL/GenBank/DDBJ databases">
        <title>High titer production of polyol ester of fatty acids by Rhodotorula paludigena BS15 towards product separation-free biomass refinery.</title>
        <authorList>
            <person name="Mano J."/>
            <person name="Ono H."/>
            <person name="Tanaka T."/>
            <person name="Naito K."/>
            <person name="Sushida H."/>
            <person name="Ike M."/>
            <person name="Tokuyasu K."/>
            <person name="Kitaoka M."/>
        </authorList>
    </citation>
    <scope>NUCLEOTIDE SEQUENCE [LARGE SCALE GENOMIC DNA]</scope>
    <source>
        <strain evidence="1 2">BS15</strain>
    </source>
</reference>